<accession>A0A1U7LT84</accession>
<dbReference type="OrthoDB" id="21643at2759"/>
<dbReference type="AlphaFoldDB" id="A0A1U7LT84"/>
<dbReference type="Proteomes" id="UP000186594">
    <property type="component" value="Unassembled WGS sequence"/>
</dbReference>
<gene>
    <name evidence="2" type="ORF">NEOLI_005278</name>
</gene>
<reference evidence="2 3" key="1">
    <citation type="submission" date="2016-04" db="EMBL/GenBank/DDBJ databases">
        <title>Evolutionary innovation and constraint leading to complex multicellularity in the Ascomycota.</title>
        <authorList>
            <person name="Cisse O."/>
            <person name="Nguyen A."/>
            <person name="Hewitt D.A."/>
            <person name="Jedd G."/>
            <person name="Stajich J.E."/>
        </authorList>
    </citation>
    <scope>NUCLEOTIDE SEQUENCE [LARGE SCALE GENOMIC DNA]</scope>
    <source>
        <strain evidence="2 3">DAH-3</strain>
    </source>
</reference>
<evidence type="ECO:0000256" key="1">
    <source>
        <dbReference type="SAM" id="MobiDB-lite"/>
    </source>
</evidence>
<comment type="caution">
    <text evidence="2">The sequence shown here is derived from an EMBL/GenBank/DDBJ whole genome shotgun (WGS) entry which is preliminary data.</text>
</comment>
<feature type="compositionally biased region" description="Basic and acidic residues" evidence="1">
    <location>
        <begin position="130"/>
        <end position="145"/>
    </location>
</feature>
<sequence length="278" mass="32409">MNIVRDADPIRKGWIRGRYGRAIAILHSIKYNPEFKYNLVRLKSSDLHLRPDQNLNEKRNHDDSKINHDDSKINHDDSKINHDDSKRNPDDSKINHDDSKRNPDDSKRNPNHSKRNPGDSKRNPNHSKRNPGDSKRNPDDSKINPDDSNLQSKSNSDSNQATLHSDRLKSLFTPTESFNLFGADEPDTIIQSPTKPDIQPLALPLMFPHFDNPNTHIHSVFAKVNRPPFLCRRKREDLLAEWEENRAALTDDWKRKRKDALRRKRKQQLMNKRKPLAI</sequence>
<dbReference type="EMBL" id="LXFE01000303">
    <property type="protein sequence ID" value="OLL25839.1"/>
    <property type="molecule type" value="Genomic_DNA"/>
</dbReference>
<keyword evidence="3" id="KW-1185">Reference proteome</keyword>
<protein>
    <submittedName>
        <fullName evidence="2">Uncharacterized protein</fullName>
    </submittedName>
</protein>
<feature type="region of interest" description="Disordered" evidence="1">
    <location>
        <begin position="51"/>
        <end position="162"/>
    </location>
</feature>
<feature type="compositionally biased region" description="Basic and acidic residues" evidence="1">
    <location>
        <begin position="51"/>
        <end position="108"/>
    </location>
</feature>
<proteinExistence type="predicted"/>
<evidence type="ECO:0000313" key="2">
    <source>
        <dbReference type="EMBL" id="OLL25839.1"/>
    </source>
</evidence>
<feature type="compositionally biased region" description="Polar residues" evidence="1">
    <location>
        <begin position="146"/>
        <end position="162"/>
    </location>
</feature>
<organism evidence="2 3">
    <name type="scientific">Neolecta irregularis (strain DAH-3)</name>
    <dbReference type="NCBI Taxonomy" id="1198029"/>
    <lineage>
        <taxon>Eukaryota</taxon>
        <taxon>Fungi</taxon>
        <taxon>Dikarya</taxon>
        <taxon>Ascomycota</taxon>
        <taxon>Taphrinomycotina</taxon>
        <taxon>Neolectales</taxon>
        <taxon>Neolectaceae</taxon>
        <taxon>Neolecta</taxon>
    </lineage>
</organism>
<name>A0A1U7LT84_NEOID</name>
<evidence type="ECO:0000313" key="3">
    <source>
        <dbReference type="Proteomes" id="UP000186594"/>
    </source>
</evidence>